<evidence type="ECO:0000259" key="1">
    <source>
        <dbReference type="Pfam" id="PF04773"/>
    </source>
</evidence>
<organism evidence="2 3">
    <name type="scientific">Lichenifustis flavocetrariae</name>
    <dbReference type="NCBI Taxonomy" id="2949735"/>
    <lineage>
        <taxon>Bacteria</taxon>
        <taxon>Pseudomonadati</taxon>
        <taxon>Pseudomonadota</taxon>
        <taxon>Alphaproteobacteria</taxon>
        <taxon>Hyphomicrobiales</taxon>
        <taxon>Lichenihabitantaceae</taxon>
        <taxon>Lichenifustis</taxon>
    </lineage>
</organism>
<comment type="caution">
    <text evidence="2">The sequence shown here is derived from an EMBL/GenBank/DDBJ whole genome shotgun (WGS) entry which is preliminary data.</text>
</comment>
<evidence type="ECO:0000313" key="3">
    <source>
        <dbReference type="Proteomes" id="UP001165667"/>
    </source>
</evidence>
<accession>A0AA42CNG7</accession>
<dbReference type="Pfam" id="PF04773">
    <property type="entry name" value="FecR"/>
    <property type="match status" value="1"/>
</dbReference>
<reference evidence="2" key="1">
    <citation type="submission" date="2022-05" db="EMBL/GenBank/DDBJ databases">
        <authorList>
            <person name="Pankratov T."/>
        </authorList>
    </citation>
    <scope>NUCLEOTIDE SEQUENCE</scope>
    <source>
        <strain evidence="2">BP6-180914</strain>
    </source>
</reference>
<gene>
    <name evidence="2" type="ORF">M8523_15180</name>
</gene>
<name>A0AA42CNG7_9HYPH</name>
<dbReference type="EMBL" id="JAMOIM010000009">
    <property type="protein sequence ID" value="MCW6509365.1"/>
    <property type="molecule type" value="Genomic_DNA"/>
</dbReference>
<dbReference type="Proteomes" id="UP001165667">
    <property type="component" value="Unassembled WGS sequence"/>
</dbReference>
<proteinExistence type="predicted"/>
<sequence length="191" mass="19821">MMERSKTLVAVSAVRPRRGFVAFAFALQVGIVALVQPGSVRAQDGGCRLLDSESGPERQILRCASGPTIEAEKAADVHVIDPGSQGKPTGAKIGAGAVLVDVPPGYPGGFQILAPRAIASVRGTAWAVDVSPAQTSVFVLRGEVLVRQTGTSRAVALHKGEGVDVLGDGRPLHVSRWPASRAAALLARFGR</sequence>
<dbReference type="Gene3D" id="2.60.120.1440">
    <property type="match status" value="1"/>
</dbReference>
<protein>
    <submittedName>
        <fullName evidence="2">FecR family protein</fullName>
    </submittedName>
</protein>
<evidence type="ECO:0000313" key="2">
    <source>
        <dbReference type="EMBL" id="MCW6509365.1"/>
    </source>
</evidence>
<keyword evidence="3" id="KW-1185">Reference proteome</keyword>
<dbReference type="InterPro" id="IPR006860">
    <property type="entry name" value="FecR"/>
</dbReference>
<dbReference type="AlphaFoldDB" id="A0AA42CNG7"/>
<dbReference type="RefSeq" id="WP_282585730.1">
    <property type="nucleotide sequence ID" value="NZ_JAMOIM010000009.1"/>
</dbReference>
<feature type="domain" description="FecR protein" evidence="1">
    <location>
        <begin position="73"/>
        <end position="144"/>
    </location>
</feature>